<dbReference type="PANTHER" id="PTHR30345:SF0">
    <property type="entry name" value="DNA DAMAGE-REPAIR_TOLERATION PROTEIN DRT102"/>
    <property type="match status" value="1"/>
</dbReference>
<evidence type="ECO:0000256" key="3">
    <source>
        <dbReference type="PIRSR" id="PIRSR005384-1"/>
    </source>
</evidence>
<dbReference type="NCBIfam" id="NF004051">
    <property type="entry name" value="PRK05571.1"/>
    <property type="match status" value="1"/>
</dbReference>
<dbReference type="EMBL" id="PCVY01000049">
    <property type="protein sequence ID" value="PIQ86170.1"/>
    <property type="molecule type" value="Genomic_DNA"/>
</dbReference>
<accession>A0A2H0LP12</accession>
<dbReference type="GO" id="GO:0019316">
    <property type="term" value="P:D-allose catabolic process"/>
    <property type="evidence" value="ECO:0007669"/>
    <property type="project" value="TreeGrafter"/>
</dbReference>
<sequence length="156" mass="16742">MGGNHQVKVRSIAIGSDHRGIQLKKALIESLKQQGYQMKDVGTSTEESCDYPDFGAAAAKLVSLGECERAIVICGSGVGMSMAANKIKGVRAALCHSVESAEMSRRHNDANVLALSADQIPTDLANAICFKWLSAEFEGGRHARRVQKISDLESQP</sequence>
<comment type="similarity">
    <text evidence="1">Belongs to the LacAB/RpiB family.</text>
</comment>
<dbReference type="InterPro" id="IPR004785">
    <property type="entry name" value="RpiB"/>
</dbReference>
<comment type="caution">
    <text evidence="4">The sequence shown here is derived from an EMBL/GenBank/DDBJ whole genome shotgun (WGS) entry which is preliminary data.</text>
</comment>
<dbReference type="CDD" id="cd00133">
    <property type="entry name" value="PTS_IIB"/>
    <property type="match status" value="1"/>
</dbReference>
<dbReference type="InterPro" id="IPR036569">
    <property type="entry name" value="RpiB_LacA_LacB_sf"/>
</dbReference>
<dbReference type="Gene3D" id="3.40.1400.10">
    <property type="entry name" value="Sugar-phosphate isomerase, RpiB/LacA/LacB"/>
    <property type="match status" value="1"/>
</dbReference>
<dbReference type="SUPFAM" id="SSF89623">
    <property type="entry name" value="Ribose/Galactose isomerase RpiB/AlsB"/>
    <property type="match status" value="1"/>
</dbReference>
<dbReference type="GO" id="GO:0004751">
    <property type="term" value="F:ribose-5-phosphate isomerase activity"/>
    <property type="evidence" value="ECO:0007669"/>
    <property type="project" value="TreeGrafter"/>
</dbReference>
<evidence type="ECO:0000313" key="5">
    <source>
        <dbReference type="Proteomes" id="UP000230859"/>
    </source>
</evidence>
<evidence type="ECO:0000256" key="1">
    <source>
        <dbReference type="ARBA" id="ARBA00008754"/>
    </source>
</evidence>
<keyword evidence="2 4" id="KW-0413">Isomerase</keyword>
<evidence type="ECO:0000256" key="2">
    <source>
        <dbReference type="ARBA" id="ARBA00023235"/>
    </source>
</evidence>
<evidence type="ECO:0000313" key="4">
    <source>
        <dbReference type="EMBL" id="PIQ86170.1"/>
    </source>
</evidence>
<dbReference type="PIRSF" id="PIRSF005384">
    <property type="entry name" value="RpiB_LacA_B"/>
    <property type="match status" value="1"/>
</dbReference>
<feature type="active site" description="Proton acceptor" evidence="3">
    <location>
        <position position="74"/>
    </location>
</feature>
<reference evidence="4 5" key="1">
    <citation type="submission" date="2017-09" db="EMBL/GenBank/DDBJ databases">
        <title>Depth-based differentiation of microbial function through sediment-hosted aquifers and enrichment of novel symbionts in the deep terrestrial subsurface.</title>
        <authorList>
            <person name="Probst A.J."/>
            <person name="Ladd B."/>
            <person name="Jarett J.K."/>
            <person name="Geller-Mcgrath D.E."/>
            <person name="Sieber C.M."/>
            <person name="Emerson J.B."/>
            <person name="Anantharaman K."/>
            <person name="Thomas B.C."/>
            <person name="Malmstrom R."/>
            <person name="Stieglmeier M."/>
            <person name="Klingl A."/>
            <person name="Woyke T."/>
            <person name="Ryan C.M."/>
            <person name="Banfield J.F."/>
        </authorList>
    </citation>
    <scope>NUCLEOTIDE SEQUENCE [LARGE SCALE GENOMIC DNA]</scope>
    <source>
        <strain evidence="4">CG11_big_fil_rev_8_21_14_0_20_45_26</strain>
    </source>
</reference>
<dbReference type="Pfam" id="PF02502">
    <property type="entry name" value="LacAB_rpiB"/>
    <property type="match status" value="1"/>
</dbReference>
<gene>
    <name evidence="4" type="primary">rpiB</name>
    <name evidence="4" type="ORF">COV74_05690</name>
</gene>
<protein>
    <submittedName>
        <fullName evidence="4">Ribose 5-phosphate isomerase B</fullName>
    </submittedName>
</protein>
<dbReference type="Proteomes" id="UP000230859">
    <property type="component" value="Unassembled WGS sequence"/>
</dbReference>
<organism evidence="4 5">
    <name type="scientific">Candidatus Abzuiibacterium crystallinum</name>
    <dbReference type="NCBI Taxonomy" id="1974748"/>
    <lineage>
        <taxon>Bacteria</taxon>
        <taxon>Pseudomonadati</taxon>
        <taxon>Candidatus Omnitrophota</taxon>
        <taxon>Candidatus Abzuiibacterium</taxon>
    </lineage>
</organism>
<feature type="active site" description="Proton donor" evidence="3">
    <location>
        <position position="107"/>
    </location>
</feature>
<dbReference type="GO" id="GO:0009052">
    <property type="term" value="P:pentose-phosphate shunt, non-oxidative branch"/>
    <property type="evidence" value="ECO:0007669"/>
    <property type="project" value="TreeGrafter"/>
</dbReference>
<proteinExistence type="inferred from homology"/>
<dbReference type="NCBIfam" id="TIGR00689">
    <property type="entry name" value="rpiB_lacA_lacB"/>
    <property type="match status" value="1"/>
</dbReference>
<dbReference type="AlphaFoldDB" id="A0A2H0LP12"/>
<dbReference type="PANTHER" id="PTHR30345">
    <property type="entry name" value="RIBOSE-5-PHOSPHATE ISOMERASE B"/>
    <property type="match status" value="1"/>
</dbReference>
<dbReference type="InterPro" id="IPR003500">
    <property type="entry name" value="RpiB_LacA_LacB"/>
</dbReference>
<name>A0A2H0LP12_9BACT</name>
<dbReference type="NCBIfam" id="TIGR01120">
    <property type="entry name" value="rpiB"/>
    <property type="match status" value="1"/>
</dbReference>